<reference evidence="8 9" key="1">
    <citation type="submission" date="2023-05" db="EMBL/GenBank/DDBJ databases">
        <title>A new hyperthermophilic archaea 'Ignisphaera cupida' sp. nov. and description of the family 'Ignisphaeraceae' fam. nov.</title>
        <authorList>
            <person name="Podosokorskaya O.A."/>
            <person name="Elcheninov A.G."/>
            <person name="Klukina A."/>
            <person name="Merkel A.Y."/>
        </authorList>
    </citation>
    <scope>NUCLEOTIDE SEQUENCE [LARGE SCALE GENOMIC DNA]</scope>
    <source>
        <strain evidence="8 9">4213-co</strain>
    </source>
</reference>
<keyword evidence="9" id="KW-1185">Reference proteome</keyword>
<dbReference type="SUPFAM" id="SSF52540">
    <property type="entry name" value="P-loop containing nucleoside triphosphate hydrolases"/>
    <property type="match status" value="1"/>
</dbReference>
<dbReference type="PANTHER" id="PTHR43553:SF24">
    <property type="entry name" value="ENERGY-COUPLING FACTOR TRANSPORTER ATP-BINDING PROTEIN ECFA1"/>
    <property type="match status" value="1"/>
</dbReference>
<accession>A0ABD4Z7V1</accession>
<evidence type="ECO:0000256" key="1">
    <source>
        <dbReference type="ARBA" id="ARBA00004202"/>
    </source>
</evidence>
<dbReference type="InterPro" id="IPR050095">
    <property type="entry name" value="ECF_ABC_transporter_ATP-bd"/>
</dbReference>
<dbReference type="InterPro" id="IPR027417">
    <property type="entry name" value="P-loop_NTPase"/>
</dbReference>
<dbReference type="InterPro" id="IPR003439">
    <property type="entry name" value="ABC_transporter-like_ATP-bd"/>
</dbReference>
<dbReference type="Pfam" id="PF00005">
    <property type="entry name" value="ABC_tran"/>
    <property type="match status" value="1"/>
</dbReference>
<dbReference type="GO" id="GO:0005886">
    <property type="term" value="C:plasma membrane"/>
    <property type="evidence" value="ECO:0007669"/>
    <property type="project" value="UniProtKB-SubCell"/>
</dbReference>
<dbReference type="InterPro" id="IPR015856">
    <property type="entry name" value="ABC_transpr_CbiO/EcfA_su"/>
</dbReference>
<dbReference type="Proteomes" id="UP001529235">
    <property type="component" value="Unassembled WGS sequence"/>
</dbReference>
<dbReference type="RefSeq" id="WP_285274199.1">
    <property type="nucleotide sequence ID" value="NZ_JASNVW010000005.1"/>
</dbReference>
<dbReference type="EMBL" id="JASNVW010000005">
    <property type="protein sequence ID" value="MDK6029214.1"/>
    <property type="molecule type" value="Genomic_DNA"/>
</dbReference>
<dbReference type="GO" id="GO:0005524">
    <property type="term" value="F:ATP binding"/>
    <property type="evidence" value="ECO:0007669"/>
    <property type="project" value="UniProtKB-KW"/>
</dbReference>
<dbReference type="AlphaFoldDB" id="A0ABD4Z7V1"/>
<evidence type="ECO:0000256" key="6">
    <source>
        <dbReference type="ARBA" id="ARBA00025157"/>
    </source>
</evidence>
<evidence type="ECO:0000256" key="4">
    <source>
        <dbReference type="ARBA" id="ARBA00022741"/>
    </source>
</evidence>
<evidence type="ECO:0000313" key="8">
    <source>
        <dbReference type="EMBL" id="MDK6029214.1"/>
    </source>
</evidence>
<dbReference type="PROSITE" id="PS00211">
    <property type="entry name" value="ABC_TRANSPORTER_1"/>
    <property type="match status" value="1"/>
</dbReference>
<feature type="domain" description="ABC transporter" evidence="7">
    <location>
        <begin position="3"/>
        <end position="228"/>
    </location>
</feature>
<comment type="subcellular location">
    <subcellularLocation>
        <location evidence="1">Cell membrane</location>
        <topology evidence="1">Peripheral membrane protein</topology>
    </subcellularLocation>
</comment>
<dbReference type="InterPro" id="IPR003593">
    <property type="entry name" value="AAA+_ATPase"/>
</dbReference>
<evidence type="ECO:0000313" key="9">
    <source>
        <dbReference type="Proteomes" id="UP001529235"/>
    </source>
</evidence>
<keyword evidence="5 8" id="KW-0067">ATP-binding</keyword>
<comment type="caution">
    <text evidence="8">The sequence shown here is derived from an EMBL/GenBank/DDBJ whole genome shotgun (WGS) entry which is preliminary data.</text>
</comment>
<dbReference type="PANTHER" id="PTHR43553">
    <property type="entry name" value="HEAVY METAL TRANSPORTER"/>
    <property type="match status" value="1"/>
</dbReference>
<dbReference type="Gene3D" id="3.40.50.300">
    <property type="entry name" value="P-loop containing nucleotide triphosphate hydrolases"/>
    <property type="match status" value="1"/>
</dbReference>
<sequence>MIIETRNLSVFFGNKVVLRNITTSFGSGVHIVLGRNGAGKTTFLRALANLVKFDGDVLVGGRSIKSFSRKEIAKLIGYCWQNPYYGFIEVTVEDEIKAITRILGVDGNWEVVELLVPKELMGRDPSTLSGGEAKRVSMASILVADQPIWLLDEPFTYLDRDGVEAIIKLVNYGRRRGKTIIVTLHEIFYASLLKPDTYTIIDGGIVKFSGKWNSLSDDELIESGLVPRGVICDSVCGSRGFGVQV</sequence>
<evidence type="ECO:0000256" key="5">
    <source>
        <dbReference type="ARBA" id="ARBA00022840"/>
    </source>
</evidence>
<organism evidence="8 9">
    <name type="scientific">Ignisphaera cupida</name>
    <dbReference type="NCBI Taxonomy" id="3050454"/>
    <lineage>
        <taxon>Archaea</taxon>
        <taxon>Thermoproteota</taxon>
        <taxon>Thermoprotei</taxon>
        <taxon>Desulfurococcales</taxon>
        <taxon>Desulfurococcaceae</taxon>
        <taxon>Ignisphaera</taxon>
    </lineage>
</organism>
<keyword evidence="4" id="KW-0547">Nucleotide-binding</keyword>
<keyword evidence="3" id="KW-0813">Transport</keyword>
<dbReference type="PROSITE" id="PS50893">
    <property type="entry name" value="ABC_TRANSPORTER_2"/>
    <property type="match status" value="1"/>
</dbReference>
<gene>
    <name evidence="8" type="ORF">QPL79_07540</name>
</gene>
<protein>
    <submittedName>
        <fullName evidence="8">ABC transporter ATP-binding protein</fullName>
    </submittedName>
</protein>
<name>A0ABD4Z7V1_9CREN</name>
<dbReference type="SMART" id="SM00382">
    <property type="entry name" value="AAA"/>
    <property type="match status" value="1"/>
</dbReference>
<dbReference type="CDD" id="cd03225">
    <property type="entry name" value="ABC_cobalt_CbiO_domain1"/>
    <property type="match status" value="1"/>
</dbReference>
<proteinExistence type="inferred from homology"/>
<evidence type="ECO:0000259" key="7">
    <source>
        <dbReference type="PROSITE" id="PS50893"/>
    </source>
</evidence>
<comment type="function">
    <text evidence="6">Probably part of an ABC transporter complex. Responsible for energy coupling to the transport system.</text>
</comment>
<comment type="similarity">
    <text evidence="2">Belongs to the ABC transporter superfamily.</text>
</comment>
<evidence type="ECO:0000256" key="2">
    <source>
        <dbReference type="ARBA" id="ARBA00005417"/>
    </source>
</evidence>
<dbReference type="InterPro" id="IPR017871">
    <property type="entry name" value="ABC_transporter-like_CS"/>
</dbReference>
<evidence type="ECO:0000256" key="3">
    <source>
        <dbReference type="ARBA" id="ARBA00022448"/>
    </source>
</evidence>